<dbReference type="RefSeq" id="WP_004569543.1">
    <property type="nucleotide sequence ID" value="NZ_CH724148.1"/>
</dbReference>
<comment type="caution">
    <text evidence="1">The sequence shown here is derived from an EMBL/GenBank/DDBJ whole genome shotgun (WGS) entry which is preliminary data.</text>
</comment>
<dbReference type="HOGENOM" id="CLU_1553855_0_0_10"/>
<reference evidence="1 2" key="1">
    <citation type="submission" date="2006-02" db="EMBL/GenBank/DDBJ databases">
        <authorList>
            <person name="Murray A."/>
            <person name="Staley J."/>
            <person name="Ferriera S."/>
            <person name="Johnson J."/>
            <person name="Kravitz S."/>
            <person name="Halpern A."/>
            <person name="Remington K."/>
            <person name="Beeson K."/>
            <person name="Tran B."/>
            <person name="Rogers Y.-H."/>
            <person name="Friedman R."/>
            <person name="Venter J.C."/>
        </authorList>
    </citation>
    <scope>NUCLEOTIDE SEQUENCE [LARGE SCALE GENOMIC DNA]</scope>
    <source>
        <strain evidence="1 2">23-P</strain>
    </source>
</reference>
<evidence type="ECO:0000313" key="2">
    <source>
        <dbReference type="Proteomes" id="UP000003053"/>
    </source>
</evidence>
<sequence>MAQIWFGDLDMSIDSKSEINISELKIALNTLYKIYEEKDAVFFKDFRPVIISEEKNEISFDKPFFKDWQINKYLIPFVIQGGNFKERNIGWGWKTEEHFDNKLVQEFTNDLMKLIGEGSKMNFSFDVNADNVYEEYQIDISTNFKSKIPKTKFHAYFHSEEDDKDEDEDEGW</sequence>
<protein>
    <submittedName>
        <fullName evidence="1">Uncharacterized protein</fullName>
    </submittedName>
</protein>
<name>A4BXQ4_9FLAO</name>
<dbReference type="EMBL" id="AAOG01000001">
    <property type="protein sequence ID" value="EAR13745.1"/>
    <property type="molecule type" value="Genomic_DNA"/>
</dbReference>
<keyword evidence="2" id="KW-1185">Reference proteome</keyword>
<dbReference type="Proteomes" id="UP000003053">
    <property type="component" value="Unassembled WGS sequence"/>
</dbReference>
<dbReference type="STRING" id="313594.PI23P_04587"/>
<accession>A4BXQ4</accession>
<proteinExistence type="predicted"/>
<dbReference type="AlphaFoldDB" id="A4BXQ4"/>
<evidence type="ECO:0000313" key="1">
    <source>
        <dbReference type="EMBL" id="EAR13745.1"/>
    </source>
</evidence>
<organism evidence="1 2">
    <name type="scientific">Polaribacter irgensii 23-P</name>
    <dbReference type="NCBI Taxonomy" id="313594"/>
    <lineage>
        <taxon>Bacteria</taxon>
        <taxon>Pseudomonadati</taxon>
        <taxon>Bacteroidota</taxon>
        <taxon>Flavobacteriia</taxon>
        <taxon>Flavobacteriales</taxon>
        <taxon>Flavobacteriaceae</taxon>
    </lineage>
</organism>
<gene>
    <name evidence="1" type="ORF">PI23P_04587</name>
</gene>